<accession>H8GRV7</accession>
<dbReference type="HOGENOM" id="CLU_1584797_0_0_0"/>
<dbReference type="KEGG" id="dgo:DGo_CA1227"/>
<organism evidence="2 3">
    <name type="scientific">Deinococcus gobiensis (strain DSM 21396 / JCM 16679 / CGMCC 1.7299 / I-0)</name>
    <dbReference type="NCBI Taxonomy" id="745776"/>
    <lineage>
        <taxon>Bacteria</taxon>
        <taxon>Thermotogati</taxon>
        <taxon>Deinococcota</taxon>
        <taxon>Deinococci</taxon>
        <taxon>Deinococcales</taxon>
        <taxon>Deinococcaceae</taxon>
        <taxon>Deinococcus</taxon>
    </lineage>
</organism>
<proteinExistence type="predicted"/>
<keyword evidence="1" id="KW-0732">Signal</keyword>
<evidence type="ECO:0000256" key="1">
    <source>
        <dbReference type="SAM" id="SignalP"/>
    </source>
</evidence>
<dbReference type="RefSeq" id="WP_014684637.1">
    <property type="nucleotide sequence ID" value="NC_017790.1"/>
</dbReference>
<dbReference type="EMBL" id="CP002191">
    <property type="protein sequence ID" value="AFD25154.1"/>
    <property type="molecule type" value="Genomic_DNA"/>
</dbReference>
<protein>
    <submittedName>
        <fullName evidence="2">Uncharacterized protein</fullName>
    </submittedName>
</protein>
<reference evidence="2 3" key="1">
    <citation type="journal article" date="2012" name="PLoS ONE">
        <title>Genome sequence and transcriptome analysis of the radioresistant bacterium Deinococcus gobiensis: insights into the extreme environmental adaptations.</title>
        <authorList>
            <person name="Yuan M."/>
            <person name="Chen M."/>
            <person name="Zhang W."/>
            <person name="Lu W."/>
            <person name="Wang J."/>
            <person name="Yang M."/>
            <person name="Zhao P."/>
            <person name="Tang R."/>
            <person name="Li X."/>
            <person name="Hao Y."/>
            <person name="Zhou Z."/>
            <person name="Zhan Y."/>
            <person name="Yu H."/>
            <person name="Teng C."/>
            <person name="Yan Y."/>
            <person name="Ping S."/>
            <person name="Wang Y."/>
            <person name="Lin M."/>
        </authorList>
    </citation>
    <scope>NUCLEOTIDE SEQUENCE [LARGE SCALE GENOMIC DNA]</scope>
    <source>
        <strain evidence="2 3">I-0</strain>
    </source>
</reference>
<dbReference type="OrthoDB" id="66582at2"/>
<feature type="chain" id="PRO_5003612437" evidence="1">
    <location>
        <begin position="23"/>
        <end position="182"/>
    </location>
</feature>
<dbReference type="STRING" id="745776.DGo_CA1227"/>
<keyword evidence="3" id="KW-1185">Reference proteome</keyword>
<name>H8GRV7_DEIGI</name>
<feature type="signal peptide" evidence="1">
    <location>
        <begin position="1"/>
        <end position="22"/>
    </location>
</feature>
<gene>
    <name evidence="2" type="ordered locus">DGo_CA1227</name>
</gene>
<dbReference type="PATRIC" id="fig|745776.4.peg.1263"/>
<dbReference type="AlphaFoldDB" id="H8GRV7"/>
<sequence>MRRAAQFGLMFALLAGVGAATAQTTPGLPDPLLPPVQTGSGAADGSVRTLIPSLIALRRPTAPLSFDINPGNFPPAQYPARYLSAPQEFSVFSSASTPWTVQLEVHSALDAQGQAIPTDRLSYRVNGGPWIKALGVPQVVMSGVGATPGWTPLRIEVALDLQGGETGGDYDFDLTFTALVLP</sequence>
<dbReference type="Proteomes" id="UP000007575">
    <property type="component" value="Chromosome"/>
</dbReference>
<evidence type="ECO:0000313" key="3">
    <source>
        <dbReference type="Proteomes" id="UP000007575"/>
    </source>
</evidence>
<dbReference type="eggNOG" id="ENOG5032G9H">
    <property type="taxonomic scope" value="Bacteria"/>
</dbReference>
<evidence type="ECO:0000313" key="2">
    <source>
        <dbReference type="EMBL" id="AFD25154.1"/>
    </source>
</evidence>